<accession>A0A4C1ZJC9</accession>
<dbReference type="Proteomes" id="UP000299102">
    <property type="component" value="Unassembled WGS sequence"/>
</dbReference>
<gene>
    <name evidence="2" type="ORF">EVAR_57241_1</name>
</gene>
<proteinExistence type="predicted"/>
<dbReference type="AlphaFoldDB" id="A0A4C1ZJC9"/>
<name>A0A4C1ZJC9_EUMVA</name>
<organism evidence="2 3">
    <name type="scientific">Eumeta variegata</name>
    <name type="common">Bagworm moth</name>
    <name type="synonym">Eumeta japonica</name>
    <dbReference type="NCBI Taxonomy" id="151549"/>
    <lineage>
        <taxon>Eukaryota</taxon>
        <taxon>Metazoa</taxon>
        <taxon>Ecdysozoa</taxon>
        <taxon>Arthropoda</taxon>
        <taxon>Hexapoda</taxon>
        <taxon>Insecta</taxon>
        <taxon>Pterygota</taxon>
        <taxon>Neoptera</taxon>
        <taxon>Endopterygota</taxon>
        <taxon>Lepidoptera</taxon>
        <taxon>Glossata</taxon>
        <taxon>Ditrysia</taxon>
        <taxon>Tineoidea</taxon>
        <taxon>Psychidae</taxon>
        <taxon>Oiketicinae</taxon>
        <taxon>Eumeta</taxon>
    </lineage>
</organism>
<dbReference type="OrthoDB" id="10042427at2759"/>
<dbReference type="Gene3D" id="3.30.420.10">
    <property type="entry name" value="Ribonuclease H-like superfamily/Ribonuclease H"/>
    <property type="match status" value="1"/>
</dbReference>
<comment type="caution">
    <text evidence="2">The sequence shown here is derived from an EMBL/GenBank/DDBJ whole genome shotgun (WGS) entry which is preliminary data.</text>
</comment>
<dbReference type="EMBL" id="BGZK01001867">
    <property type="protein sequence ID" value="GBP87532.1"/>
    <property type="molecule type" value="Genomic_DNA"/>
</dbReference>
<feature type="region of interest" description="Disordered" evidence="1">
    <location>
        <begin position="187"/>
        <end position="208"/>
    </location>
</feature>
<dbReference type="GO" id="GO:0003676">
    <property type="term" value="F:nucleic acid binding"/>
    <property type="evidence" value="ECO:0007669"/>
    <property type="project" value="InterPro"/>
</dbReference>
<evidence type="ECO:0000313" key="3">
    <source>
        <dbReference type="Proteomes" id="UP000299102"/>
    </source>
</evidence>
<feature type="compositionally biased region" description="Pro residues" evidence="1">
    <location>
        <begin position="197"/>
        <end position="208"/>
    </location>
</feature>
<evidence type="ECO:0000256" key="1">
    <source>
        <dbReference type="SAM" id="MobiDB-lite"/>
    </source>
</evidence>
<sequence>MRCSESQKIELTDHPPYSPDFEPKNFYLLPRLKNKLCGQCFLSRKVAVDAFAMHVLEIPPLKLKKCYKNDFSNVTDFLKQLTFEVSALVGVYFQADFKSAEQRVDDFLGNLLLLLFRSFPEVIYQGKDILVPVVENIVALALDSCTEPLQVLPVLEDVDNELACCTVFKAAARVGIVPTSIYRAAPKLRSPPRRRPGPPPPAPAPRRLPAPAALCQVAHFEVFLLSWENSTPSIAYLRDELSNKASEARSKTYEMPVDLDWRSEPDVAVRRSVASSARACGLRPRYNPSSSDA</sequence>
<reference evidence="2 3" key="1">
    <citation type="journal article" date="2019" name="Commun. Biol.">
        <title>The bagworm genome reveals a unique fibroin gene that provides high tensile strength.</title>
        <authorList>
            <person name="Kono N."/>
            <person name="Nakamura H."/>
            <person name="Ohtoshi R."/>
            <person name="Tomita M."/>
            <person name="Numata K."/>
            <person name="Arakawa K."/>
        </authorList>
    </citation>
    <scope>NUCLEOTIDE SEQUENCE [LARGE SCALE GENOMIC DNA]</scope>
</reference>
<evidence type="ECO:0000313" key="2">
    <source>
        <dbReference type="EMBL" id="GBP87532.1"/>
    </source>
</evidence>
<protein>
    <recommendedName>
        <fullName evidence="4">Histone-lysine N-methyltransferase SETMAR</fullName>
    </recommendedName>
</protein>
<evidence type="ECO:0008006" key="4">
    <source>
        <dbReference type="Google" id="ProtNLM"/>
    </source>
</evidence>
<keyword evidence="3" id="KW-1185">Reference proteome</keyword>
<dbReference type="InterPro" id="IPR036397">
    <property type="entry name" value="RNaseH_sf"/>
</dbReference>